<dbReference type="AlphaFoldDB" id="A0A4Q4T7U4"/>
<evidence type="ECO:0000313" key="3">
    <source>
        <dbReference type="EMBL" id="RYP01772.1"/>
    </source>
</evidence>
<feature type="compositionally biased region" description="Polar residues" evidence="2">
    <location>
        <begin position="7"/>
        <end position="29"/>
    </location>
</feature>
<sequence>MTFDLSKVSTAYEPQTGLDSSPTLSSSYLQHKRQQSAPVFSLPRMSPKSPSCSPTRTHHTRQGPQDMPLTGDGRSGRLQSQNPSGRFAGWFNGTTAPPVDEKASTDTTPNSKRGVTSNDTTPTPKSAPPSRFSFFTSMSAFTNRKPSASPDELDEELCNLDIEAVLYPTNASSPADRDAFSPAAYKNLQTNATGLLLRMQAAYRERAATVRELRAEREAHREEKEETNLRLQLFKTQLEDMARKAAEHEEEMQRLVTELDAEKRARHEEQQQQRRSLLPSPAVPSEDLGVADAEEEERRRRWRNSRGTVRSDLSLETDAESNSESVSVFSRSRSPPGTTSVMTEPAEGGNAAADLLPPPPIAVAAAPHQQQKPLPTLPASGTAAATGTLAPPKQLSTFQKLVKGISGGDQAESPDGGCRNCRGRGSSAAWDTVSHLRDENKALKQRVAQLEVAVEGALDAVKGIGL</sequence>
<accession>A0A4Q4T7U4</accession>
<dbReference type="OrthoDB" id="5377009at2759"/>
<evidence type="ECO:0000313" key="4">
    <source>
        <dbReference type="Proteomes" id="UP000293360"/>
    </source>
</evidence>
<feature type="compositionally biased region" description="Basic and acidic residues" evidence="2">
    <location>
        <begin position="263"/>
        <end position="272"/>
    </location>
</feature>
<protein>
    <submittedName>
        <fullName evidence="3">Uncharacterized protein</fullName>
    </submittedName>
</protein>
<feature type="compositionally biased region" description="Polar residues" evidence="2">
    <location>
        <begin position="105"/>
        <end position="124"/>
    </location>
</feature>
<feature type="region of interest" description="Disordered" evidence="2">
    <location>
        <begin position="263"/>
        <end position="351"/>
    </location>
</feature>
<keyword evidence="4" id="KW-1185">Reference proteome</keyword>
<dbReference type="EMBL" id="QJNU01000345">
    <property type="protein sequence ID" value="RYP01772.1"/>
    <property type="molecule type" value="Genomic_DNA"/>
</dbReference>
<name>A0A4Q4T7U4_9PEZI</name>
<evidence type="ECO:0000256" key="2">
    <source>
        <dbReference type="SAM" id="MobiDB-lite"/>
    </source>
</evidence>
<organism evidence="3 4">
    <name type="scientific">Monosporascus ibericus</name>
    <dbReference type="NCBI Taxonomy" id="155417"/>
    <lineage>
        <taxon>Eukaryota</taxon>
        <taxon>Fungi</taxon>
        <taxon>Dikarya</taxon>
        <taxon>Ascomycota</taxon>
        <taxon>Pezizomycotina</taxon>
        <taxon>Sordariomycetes</taxon>
        <taxon>Xylariomycetidae</taxon>
        <taxon>Xylariales</taxon>
        <taxon>Xylariales incertae sedis</taxon>
        <taxon>Monosporascus</taxon>
    </lineage>
</organism>
<reference evidence="3 4" key="1">
    <citation type="submission" date="2018-06" db="EMBL/GenBank/DDBJ databases">
        <title>Complete Genomes of Monosporascus.</title>
        <authorList>
            <person name="Robinson A.J."/>
            <person name="Natvig D.O."/>
        </authorList>
    </citation>
    <scope>NUCLEOTIDE SEQUENCE [LARGE SCALE GENOMIC DNA]</scope>
    <source>
        <strain evidence="3 4">CBS 110550</strain>
    </source>
</reference>
<comment type="caution">
    <text evidence="3">The sequence shown here is derived from an EMBL/GenBank/DDBJ whole genome shotgun (WGS) entry which is preliminary data.</text>
</comment>
<evidence type="ECO:0000256" key="1">
    <source>
        <dbReference type="SAM" id="Coils"/>
    </source>
</evidence>
<feature type="region of interest" description="Disordered" evidence="2">
    <location>
        <begin position="1"/>
        <end position="131"/>
    </location>
</feature>
<feature type="coiled-coil region" evidence="1">
    <location>
        <begin position="433"/>
        <end position="460"/>
    </location>
</feature>
<dbReference type="Proteomes" id="UP000293360">
    <property type="component" value="Unassembled WGS sequence"/>
</dbReference>
<gene>
    <name evidence="3" type="ORF">DL764_006092</name>
</gene>
<keyword evidence="1" id="KW-0175">Coiled coil</keyword>
<feature type="compositionally biased region" description="Low complexity" evidence="2">
    <location>
        <begin position="322"/>
        <end position="334"/>
    </location>
</feature>
<proteinExistence type="predicted"/>